<dbReference type="PROSITE" id="PS50110">
    <property type="entry name" value="RESPONSE_REGULATORY"/>
    <property type="match status" value="1"/>
</dbReference>
<dbReference type="Proteomes" id="UP000221734">
    <property type="component" value="Chromosome Kuenenia_stuttgartiensis_MBR1"/>
</dbReference>
<dbReference type="InterPro" id="IPR028976">
    <property type="entry name" value="CheC-like_sf"/>
</dbReference>
<dbReference type="GO" id="GO:0000160">
    <property type="term" value="P:phosphorelay signal transduction system"/>
    <property type="evidence" value="ECO:0007669"/>
    <property type="project" value="InterPro"/>
</dbReference>
<evidence type="ECO:0000256" key="1">
    <source>
        <dbReference type="ARBA" id="ARBA00022500"/>
    </source>
</evidence>
<dbReference type="SMART" id="SM00448">
    <property type="entry name" value="REC"/>
    <property type="match status" value="1"/>
</dbReference>
<reference evidence="8" key="4">
    <citation type="submission" date="2017-10" db="EMBL/GenBank/DDBJ databases">
        <authorList>
            <person name="Frank J."/>
        </authorList>
    </citation>
    <scope>NUCLEOTIDE SEQUENCE [LARGE SCALE GENOMIC DNA]</scope>
</reference>
<dbReference type="KEGG" id="kst:KSMBR1_2981"/>
<keyword evidence="8" id="KW-1185">Reference proteome</keyword>
<dbReference type="PANTHER" id="PTHR44591">
    <property type="entry name" value="STRESS RESPONSE REGULATOR PROTEIN 1"/>
    <property type="match status" value="1"/>
</dbReference>
<keyword evidence="2 3" id="KW-0597">Phosphoprotein</keyword>
<dbReference type="Pfam" id="PF00072">
    <property type="entry name" value="Response_reg"/>
    <property type="match status" value="1"/>
</dbReference>
<dbReference type="PANTHER" id="PTHR44591:SF3">
    <property type="entry name" value="RESPONSE REGULATORY DOMAIN-CONTAINING PROTEIN"/>
    <property type="match status" value="1"/>
</dbReference>
<dbReference type="AlphaFoldDB" id="Q1PXM3"/>
<reference evidence="5" key="1">
    <citation type="journal article" date="2006" name="Nature">
        <title>Deciphering the evolution and metabolism of an anammox bacterium from a community genome.</title>
        <authorList>
            <person name="Strous M."/>
            <person name="Pelletier E."/>
            <person name="Mangenot S."/>
            <person name="Rattei T."/>
            <person name="Lehner A."/>
            <person name="Taylor M.W."/>
            <person name="Horn M."/>
            <person name="Daims H."/>
            <person name="Bartol-Mavel D."/>
            <person name="Wincker P."/>
            <person name="Barbe V."/>
            <person name="Fonknechten N."/>
            <person name="Vallenet D."/>
            <person name="Segurens B."/>
            <person name="Schenowitz-Truong C."/>
            <person name="Medigue C."/>
            <person name="Collingro A."/>
            <person name="Snel B."/>
            <person name="Dutilh B.E."/>
            <person name="OpDenCamp H.J.M."/>
            <person name="vanDerDrift C."/>
            <person name="Cirpus I."/>
            <person name="vanDePas-Schoonen K.T."/>
            <person name="Harhangi H.R."/>
            <person name="vanNiftrik L."/>
            <person name="Schmid M."/>
            <person name="Keltjens J."/>
            <person name="vanDeVossenberg J."/>
            <person name="Kartal B."/>
            <person name="Meier H."/>
            <person name="Frishman D."/>
            <person name="Huynen M.A."/>
            <person name="Mewes H."/>
            <person name="Weissenbach J."/>
            <person name="Jetten M.S.M."/>
            <person name="Wagner M."/>
            <person name="LePaslier D."/>
        </authorList>
    </citation>
    <scope>NUCLEOTIDE SEQUENCE</scope>
</reference>
<dbReference type="InterPro" id="IPR001789">
    <property type="entry name" value="Sig_transdc_resp-reg_receiver"/>
</dbReference>
<reference evidence="5" key="2">
    <citation type="submission" date="2006-01" db="EMBL/GenBank/DDBJ databases">
        <authorList>
            <person name="Genoscope"/>
        </authorList>
    </citation>
    <scope>NUCLEOTIDE SEQUENCE</scope>
</reference>
<keyword evidence="1" id="KW-0145">Chemotaxis</keyword>
<feature type="modified residue" description="4-aspartylphosphate" evidence="3">
    <location>
        <position position="262"/>
    </location>
</feature>
<gene>
    <name evidence="6" type="ORF">KsCSTR_41500</name>
    <name evidence="7" type="ORF">KSMBR1_2981</name>
    <name evidence="5" type="ORF">kustc1240</name>
</gene>
<feature type="domain" description="Response regulatory" evidence="4">
    <location>
        <begin position="214"/>
        <end position="329"/>
    </location>
</feature>
<reference evidence="7" key="3">
    <citation type="submission" date="2017-10" db="EMBL/GenBank/DDBJ databases">
        <authorList>
            <person name="Banno H."/>
            <person name="Chua N.-H."/>
        </authorList>
    </citation>
    <scope>NUCLEOTIDE SEQUENCE [LARGE SCALE GENOMIC DNA]</scope>
    <source>
        <strain evidence="7">Kuenenia_mbr1_ru-nijmegen</strain>
    </source>
</reference>
<proteinExistence type="predicted"/>
<dbReference type="SUPFAM" id="SSF52172">
    <property type="entry name" value="CheY-like"/>
    <property type="match status" value="1"/>
</dbReference>
<evidence type="ECO:0000256" key="2">
    <source>
        <dbReference type="ARBA" id="ARBA00022553"/>
    </source>
</evidence>
<protein>
    <recommendedName>
        <fullName evidence="4">Response regulatory domain-containing protein</fullName>
    </recommendedName>
</protein>
<evidence type="ECO:0000313" key="8">
    <source>
        <dbReference type="Proteomes" id="UP000221734"/>
    </source>
</evidence>
<dbReference type="GO" id="GO:0006935">
    <property type="term" value="P:chemotaxis"/>
    <property type="evidence" value="ECO:0007669"/>
    <property type="project" value="UniProtKB-KW"/>
</dbReference>
<evidence type="ECO:0000256" key="3">
    <source>
        <dbReference type="PROSITE-ProRule" id="PRU00169"/>
    </source>
</evidence>
<organism evidence="5">
    <name type="scientific">Kuenenia stuttgartiensis</name>
    <dbReference type="NCBI Taxonomy" id="174633"/>
    <lineage>
        <taxon>Bacteria</taxon>
        <taxon>Pseudomonadati</taxon>
        <taxon>Planctomycetota</taxon>
        <taxon>Candidatus Brocadiia</taxon>
        <taxon>Candidatus Brocadiales</taxon>
        <taxon>Candidatus Brocadiaceae</taxon>
        <taxon>Candidatus Kuenenia</taxon>
    </lineage>
</organism>
<dbReference type="OrthoDB" id="250428at2"/>
<name>Q1PXM3_KUEST</name>
<dbReference type="EMBL" id="CT573073">
    <property type="protein sequence ID" value="CAJ71985.1"/>
    <property type="molecule type" value="Genomic_DNA"/>
</dbReference>
<dbReference type="Gene3D" id="3.40.1550.10">
    <property type="entry name" value="CheC-like"/>
    <property type="match status" value="1"/>
</dbReference>
<dbReference type="EMBL" id="CP049055">
    <property type="protein sequence ID" value="QII13529.1"/>
    <property type="molecule type" value="Genomic_DNA"/>
</dbReference>
<accession>Q1PXM3</accession>
<reference evidence="6 9" key="5">
    <citation type="submission" date="2020-02" db="EMBL/GenBank/DDBJ databases">
        <title>Newly sequenced genome of strain CSTR1 showed variability in Candidatus Kuenenia stuttgartiensis genomes.</title>
        <authorList>
            <person name="Ding C."/>
            <person name="Adrian L."/>
        </authorList>
    </citation>
    <scope>NUCLEOTIDE SEQUENCE [LARGE SCALE GENOMIC DNA]</scope>
    <source>
        <strain evidence="6 9">CSTR1</strain>
    </source>
</reference>
<sequence>MEKPADKSEKKAPASQFEKTWVSTFPRVCEGCSQLTNKQFFLINPVLKITTIGTFIKNANAKFVLSKIIVEDFYEGEIYLLLSLKLAITIGNILLLLEDEAIKENANKENFDADCADGFKEFSNQVCGILDNDLRLKLPKPIHLKLLSVEPINKENMTTVLKDDILNEECLFLSTSLRIMGFDDDQFIICVPKLIGEEFFGEIIEEENKEYRGTILAVDDSNTDLRIIRKLLGNDYKVLVTDNPGHALSTLGKTNIDLVLMDIYMPGVDGITLCERIKRNAMVEDVPIIICSAHPTQENVIRAVRAGAADFIVKPVTRQKLMEKINKHMLNKSLKIPANR</sequence>
<dbReference type="EMBL" id="LT934425">
    <property type="protein sequence ID" value="SOH05460.1"/>
    <property type="molecule type" value="Genomic_DNA"/>
</dbReference>
<evidence type="ECO:0000313" key="6">
    <source>
        <dbReference type="EMBL" id="QII13529.1"/>
    </source>
</evidence>
<dbReference type="InterPro" id="IPR011006">
    <property type="entry name" value="CheY-like_superfamily"/>
</dbReference>
<dbReference type="Gene3D" id="3.40.50.2300">
    <property type="match status" value="1"/>
</dbReference>
<evidence type="ECO:0000313" key="5">
    <source>
        <dbReference type="EMBL" id="CAJ71985.1"/>
    </source>
</evidence>
<dbReference type="Proteomes" id="UP000501926">
    <property type="component" value="Chromosome"/>
</dbReference>
<evidence type="ECO:0000313" key="9">
    <source>
        <dbReference type="Proteomes" id="UP000501926"/>
    </source>
</evidence>
<dbReference type="RefSeq" id="WP_099326039.1">
    <property type="nucleotide sequence ID" value="NZ_CP049055.1"/>
</dbReference>
<evidence type="ECO:0000259" key="4">
    <source>
        <dbReference type="PROSITE" id="PS50110"/>
    </source>
</evidence>
<evidence type="ECO:0000313" key="7">
    <source>
        <dbReference type="EMBL" id="SOH05460.1"/>
    </source>
</evidence>
<dbReference type="CDD" id="cd00156">
    <property type="entry name" value="REC"/>
    <property type="match status" value="1"/>
</dbReference>
<dbReference type="InterPro" id="IPR050595">
    <property type="entry name" value="Bact_response_regulator"/>
</dbReference>